<dbReference type="GO" id="GO:0005886">
    <property type="term" value="C:plasma membrane"/>
    <property type="evidence" value="ECO:0007669"/>
    <property type="project" value="TreeGrafter"/>
</dbReference>
<evidence type="ECO:0000256" key="3">
    <source>
        <dbReference type="SAM" id="MobiDB-lite"/>
    </source>
</evidence>
<feature type="region of interest" description="Disordered" evidence="3">
    <location>
        <begin position="367"/>
        <end position="420"/>
    </location>
</feature>
<dbReference type="GO" id="GO:0007265">
    <property type="term" value="P:Ras protein signal transduction"/>
    <property type="evidence" value="ECO:0007669"/>
    <property type="project" value="TreeGrafter"/>
</dbReference>
<feature type="compositionally biased region" description="Basic and acidic residues" evidence="3">
    <location>
        <begin position="390"/>
        <end position="399"/>
    </location>
</feature>
<evidence type="ECO:0000313" key="6">
    <source>
        <dbReference type="EMBL" id="CAI6339166.1"/>
    </source>
</evidence>
<keyword evidence="7" id="KW-1185">Reference proteome</keyword>
<dbReference type="Gene3D" id="1.20.870.10">
    <property type="entry name" value="Son of sevenless (SoS) protein Chain: S domain 1"/>
    <property type="match status" value="1"/>
</dbReference>
<dbReference type="PANTHER" id="PTHR23113">
    <property type="entry name" value="GUANINE NUCLEOTIDE EXCHANGE FACTOR"/>
    <property type="match status" value="1"/>
</dbReference>
<feature type="compositionally biased region" description="Low complexity" evidence="3">
    <location>
        <begin position="617"/>
        <end position="648"/>
    </location>
</feature>
<dbReference type="PROSITE" id="PS50212">
    <property type="entry name" value="RASGEF_NTER"/>
    <property type="match status" value="1"/>
</dbReference>
<keyword evidence="1 2" id="KW-0344">Guanine-nucleotide releasing factor</keyword>
<dbReference type="Pfam" id="PF00617">
    <property type="entry name" value="RasGEF"/>
    <property type="match status" value="1"/>
</dbReference>
<feature type="compositionally biased region" description="Low complexity" evidence="3">
    <location>
        <begin position="165"/>
        <end position="182"/>
    </location>
</feature>
<dbReference type="InterPro" id="IPR036964">
    <property type="entry name" value="RASGEF_cat_dom_sf"/>
</dbReference>
<evidence type="ECO:0000256" key="1">
    <source>
        <dbReference type="ARBA" id="ARBA00022658"/>
    </source>
</evidence>
<evidence type="ECO:0000259" key="5">
    <source>
        <dbReference type="PROSITE" id="PS50212"/>
    </source>
</evidence>
<sequence length="1002" mass="111969">MPPPPRDPTARAATPARRETTAHIQPPKSTALRPPQLQHRTQSAPTVPKNPSHTSDDNEDDDDTQSDTADEHDDDQDDDDDSDSAPPRARRDTSDADDEITGDDFFQRYHFPQSSSSSTTNTAKHRNKNNMHSDTIHEGDSAQSSSDETEGPISPTNIRTKARLSDAPSDSAAPPRSPVASIASGATDATSVTQDINVAVMGNPSTGKSTFIRRALNIPDTGSSSVCTRQMTIDGGYYLVRFVEIAFDRIHIGNSNTIKWPDTVDGLPTPRIDGAVTLYDVTNKASLQLVPEMLHVLSKSGLPFILVAAKCDKHPALREIDPARVEERAKKFPGDVNAFQTSTEQPETQRGCLSVITRAVIAAKRPISQTSMARRRANSSAVRSSIAKDPWGRRHERASSEFSARYRPRSSETVKSHLHKSSEANKTFFHFEEETPAHEANDTDVSDAESGELPSDENGYTFDQLVDRLLAQPMSKNDTRFVAIFLALYRKFATPGQLLEAILKRFDSLRRLQTPPITRIIAQLRCLAILQQWVSYYPGDFAYPTTRRTLRKFASAMSSNREFAAAAKEIMSAIHAVTEDDDTDWACSDRQRIQSDSVVNFHTALDEDTDDDDDFTRALGSMSMSSSERLSASRTNTTGTSRITQSSTSSSTLSLLHQVDQNERQARLLVPNPIKPLTKIQWHQLIAESEQVIARELTRMDWIMFSSIRPRDFVRHVSAGTEERKKYKNLESVNRMSDHFNHVAYLVANYILLRDKAKHRATMMEKWMKVARQLRIMNNYNTLGAIIAGIKNVSVFRLKETTSLLSSQVGHDFTRLEMLMSTQQSSAKYRLAWQNSFNERIPFIPLHRGDLVSASEGNSTFVGDKAKPVEPSAPHPGTSVYPGSASNRNSREAPPGGVMGKERINWKKFDIMGQVVVSLQRAQGTPYANWQKNEEIRNLVLDVKICKDDDVLYDRSVQLEAAASGEKKRLFNWIREPRLSLPHLPPAQNYQTEASASNYMRI</sequence>
<dbReference type="Gene3D" id="1.10.840.10">
    <property type="entry name" value="Ras guanine-nucleotide exchange factors catalytic domain"/>
    <property type="match status" value="1"/>
</dbReference>
<dbReference type="SUPFAM" id="SSF48366">
    <property type="entry name" value="Ras GEF"/>
    <property type="match status" value="1"/>
</dbReference>
<dbReference type="InterPro" id="IPR027417">
    <property type="entry name" value="P-loop_NTPase"/>
</dbReference>
<feature type="domain" description="N-terminal Ras-GEF" evidence="5">
    <location>
        <begin position="453"/>
        <end position="578"/>
    </location>
</feature>
<dbReference type="CDD" id="cd06224">
    <property type="entry name" value="REM"/>
    <property type="match status" value="1"/>
</dbReference>
<dbReference type="OrthoDB" id="28357at2759"/>
<name>A0A9W4UN04_9PLEO</name>
<dbReference type="Pfam" id="PF00618">
    <property type="entry name" value="RasGEF_N"/>
    <property type="match status" value="1"/>
</dbReference>
<proteinExistence type="predicted"/>
<comment type="caution">
    <text evidence="6">The sequence shown here is derived from an EMBL/GenBank/DDBJ whole genome shotgun (WGS) entry which is preliminary data.</text>
</comment>
<gene>
    <name evidence="6" type="ORF">PDIGIT_LOCUS12313</name>
</gene>
<dbReference type="SUPFAM" id="SSF52540">
    <property type="entry name" value="P-loop containing nucleoside triphosphate hydrolases"/>
    <property type="match status" value="1"/>
</dbReference>
<dbReference type="InterPro" id="IPR000651">
    <property type="entry name" value="Ras-like_Gua-exchang_fac_N"/>
</dbReference>
<dbReference type="CDD" id="cd00882">
    <property type="entry name" value="Ras_like_GTPase"/>
    <property type="match status" value="1"/>
</dbReference>
<dbReference type="InterPro" id="IPR001895">
    <property type="entry name" value="RASGEF_cat_dom"/>
</dbReference>
<feature type="compositionally biased region" description="Acidic residues" evidence="3">
    <location>
        <begin position="57"/>
        <end position="83"/>
    </location>
</feature>
<dbReference type="InterPro" id="IPR008937">
    <property type="entry name" value="Ras-like_GEF"/>
</dbReference>
<feature type="region of interest" description="Disordered" evidence="3">
    <location>
        <begin position="862"/>
        <end position="900"/>
    </location>
</feature>
<dbReference type="Gene3D" id="3.40.50.300">
    <property type="entry name" value="P-loop containing nucleotide triphosphate hydrolases"/>
    <property type="match status" value="1"/>
</dbReference>
<feature type="region of interest" description="Disordered" evidence="3">
    <location>
        <begin position="435"/>
        <end position="457"/>
    </location>
</feature>
<protein>
    <recommendedName>
        <fullName evidence="8">Ras GEF</fullName>
    </recommendedName>
</protein>
<dbReference type="Proteomes" id="UP001152607">
    <property type="component" value="Unassembled WGS sequence"/>
</dbReference>
<dbReference type="PANTHER" id="PTHR23113:SF348">
    <property type="entry name" value="GUANYL-NUCLEOTIDE EXCHANGE FACTOR RASGEF, PUTATIVE (AFU_ORTHOLOGUE AFUA_1G04700)-RELATED"/>
    <property type="match status" value="1"/>
</dbReference>
<feature type="compositionally biased region" description="Polar residues" evidence="3">
    <location>
        <begin position="112"/>
        <end position="122"/>
    </location>
</feature>
<reference evidence="6" key="1">
    <citation type="submission" date="2023-01" db="EMBL/GenBank/DDBJ databases">
        <authorList>
            <person name="Van Ghelder C."/>
            <person name="Rancurel C."/>
        </authorList>
    </citation>
    <scope>NUCLEOTIDE SEQUENCE</scope>
    <source>
        <strain evidence="6">CNCM I-4278</strain>
    </source>
</reference>
<feature type="region of interest" description="Disordered" evidence="3">
    <location>
        <begin position="1"/>
        <end position="182"/>
    </location>
</feature>
<dbReference type="EMBL" id="CAOQHR010000009">
    <property type="protein sequence ID" value="CAI6339166.1"/>
    <property type="molecule type" value="Genomic_DNA"/>
</dbReference>
<evidence type="ECO:0000259" key="4">
    <source>
        <dbReference type="PROSITE" id="PS50009"/>
    </source>
</evidence>
<feature type="compositionally biased region" description="Low complexity" evidence="3">
    <location>
        <begin position="378"/>
        <end position="387"/>
    </location>
</feature>
<dbReference type="SMART" id="SM00147">
    <property type="entry name" value="RasGEF"/>
    <property type="match status" value="1"/>
</dbReference>
<feature type="compositionally biased region" description="Polar residues" evidence="3">
    <location>
        <begin position="38"/>
        <end position="51"/>
    </location>
</feature>
<dbReference type="GO" id="GO:0005085">
    <property type="term" value="F:guanyl-nucleotide exchange factor activity"/>
    <property type="evidence" value="ECO:0007669"/>
    <property type="project" value="UniProtKB-KW"/>
</dbReference>
<feature type="compositionally biased region" description="Basic and acidic residues" evidence="3">
    <location>
        <begin position="409"/>
        <end position="420"/>
    </location>
</feature>
<dbReference type="InterPro" id="IPR023578">
    <property type="entry name" value="Ras_GEF_dom_sf"/>
</dbReference>
<accession>A0A9W4UN04</accession>
<dbReference type="AlphaFoldDB" id="A0A9W4UN04"/>
<evidence type="ECO:0000256" key="2">
    <source>
        <dbReference type="PROSITE-ProRule" id="PRU00168"/>
    </source>
</evidence>
<evidence type="ECO:0008006" key="8">
    <source>
        <dbReference type="Google" id="ProtNLM"/>
    </source>
</evidence>
<dbReference type="PROSITE" id="PS50009">
    <property type="entry name" value="RASGEF_CAT"/>
    <property type="match status" value="1"/>
</dbReference>
<organism evidence="6 7">
    <name type="scientific">Periconia digitata</name>
    <dbReference type="NCBI Taxonomy" id="1303443"/>
    <lineage>
        <taxon>Eukaryota</taxon>
        <taxon>Fungi</taxon>
        <taxon>Dikarya</taxon>
        <taxon>Ascomycota</taxon>
        <taxon>Pezizomycotina</taxon>
        <taxon>Dothideomycetes</taxon>
        <taxon>Pleosporomycetidae</taxon>
        <taxon>Pleosporales</taxon>
        <taxon>Massarineae</taxon>
        <taxon>Periconiaceae</taxon>
        <taxon>Periconia</taxon>
    </lineage>
</organism>
<feature type="region of interest" description="Disordered" evidence="3">
    <location>
        <begin position="612"/>
        <end position="648"/>
    </location>
</feature>
<feature type="domain" description="Ras-GEF" evidence="4">
    <location>
        <begin position="689"/>
        <end position="962"/>
    </location>
</feature>
<evidence type="ECO:0000313" key="7">
    <source>
        <dbReference type="Proteomes" id="UP001152607"/>
    </source>
</evidence>